<dbReference type="InterPro" id="IPR054491">
    <property type="entry name" value="MGH1-like_GH"/>
</dbReference>
<dbReference type="InterPro" id="IPR008928">
    <property type="entry name" value="6-hairpin_glycosidase_sf"/>
</dbReference>
<evidence type="ECO:0000259" key="4">
    <source>
        <dbReference type="Pfam" id="PF22422"/>
    </source>
</evidence>
<dbReference type="GO" id="GO:0004573">
    <property type="term" value="F:Glc3Man9GlcNAc2 oligosaccharide glucosidase activity"/>
    <property type="evidence" value="ECO:0007669"/>
    <property type="project" value="InterPro"/>
</dbReference>
<reference evidence="5 6" key="1">
    <citation type="submission" date="2012-01" db="EMBL/GenBank/DDBJ databases">
        <title>Improved High-Quality Draft sequence of Saccharomonospora xinjiangensis XJ-54.</title>
        <authorList>
            <consortium name="US DOE Joint Genome Institute"/>
            <person name="Lucas S."/>
            <person name="Han J."/>
            <person name="Lapidus A."/>
            <person name="Cheng J.-F."/>
            <person name="Goodwin L."/>
            <person name="Pitluck S."/>
            <person name="Peters L."/>
            <person name="Mikhailova N."/>
            <person name="Teshima H."/>
            <person name="Detter J.C."/>
            <person name="Han C."/>
            <person name="Tapia R."/>
            <person name="Land M."/>
            <person name="Hauser L."/>
            <person name="Kyrpides N."/>
            <person name="Ivanova N."/>
            <person name="Pagani I."/>
            <person name="Brambilla E.-M."/>
            <person name="Klenk H.-P."/>
            <person name="Woyke T."/>
        </authorList>
    </citation>
    <scope>NUCLEOTIDE SEQUENCE [LARGE SCALE GENOMIC DNA]</scope>
    <source>
        <strain evidence="5 6">XJ-54</strain>
    </source>
</reference>
<dbReference type="EMBL" id="JH636049">
    <property type="protein sequence ID" value="EID54825.1"/>
    <property type="molecule type" value="Genomic_DNA"/>
</dbReference>
<accession>I0V3X2</accession>
<keyword evidence="2" id="KW-0378">Hydrolase</keyword>
<dbReference type="Gene3D" id="1.50.10.10">
    <property type="match status" value="1"/>
</dbReference>
<evidence type="ECO:0000256" key="1">
    <source>
        <dbReference type="ARBA" id="ARBA00010833"/>
    </source>
</evidence>
<dbReference type="PANTHER" id="PTHR10412:SF11">
    <property type="entry name" value="MANNOSYL-OLIGOSACCHARIDE GLUCOSIDASE"/>
    <property type="match status" value="1"/>
</dbReference>
<dbReference type="Pfam" id="PF22422">
    <property type="entry name" value="MGH1-like_GH"/>
    <property type="match status" value="1"/>
</dbReference>
<dbReference type="SUPFAM" id="SSF48208">
    <property type="entry name" value="Six-hairpin glycosidases"/>
    <property type="match status" value="1"/>
</dbReference>
<dbReference type="RefSeq" id="WP_006238972.1">
    <property type="nucleotide sequence ID" value="NZ_JH636049.1"/>
</dbReference>
<gene>
    <name evidence="5" type="ORF">SacxiDRAFT_2605</name>
</gene>
<sequence length="451" mass="49640">MSTAAGSGRLSGTTLAARAAAVLRDNDTGALVTASPKLYPHMWSWDAAFIAIGLAYLDVRRALTELGTLLAAQWSDGMLPHIVFTDADGYFPGPDRWGTDTVTRRPASVRTSGICQPPVHAIALRRIVDVARANSAGEAALAESFTARAWQALYRWHRWIARHRIAEPQGLLTIVHGWESGMDNSPRWDAPYAGVRPGPDLPPYVRLDTLGVDDPAERPSDDEYHRYLWLIEQMRRVGYEPVEVLATSDFRVGDVFSTALFAVACDDLADLADDLSLPFRAEVAGLRMWAARSRRAVADAADPVSGLAFDLDLRSGERLRTRTVAAFAPLLCSALAEPLETRLLSDLTGPDWAGHPGLTAAVPPSVSPRENGFDPRRYWRGPQWPVVVWLFSFALRRGGHTALARHWRQEGLRLLSDGSFGEYYEPFTGEPLGSTQQSWTAAVALDWLCGW</sequence>
<proteinExistence type="inferred from homology"/>
<name>I0V3X2_9PSEU</name>
<dbReference type="Proteomes" id="UP000004691">
    <property type="component" value="Unassembled WGS sequence"/>
</dbReference>
<dbReference type="AlphaFoldDB" id="I0V3X2"/>
<evidence type="ECO:0000256" key="2">
    <source>
        <dbReference type="ARBA" id="ARBA00022801"/>
    </source>
</evidence>
<evidence type="ECO:0000256" key="3">
    <source>
        <dbReference type="ARBA" id="ARBA00023295"/>
    </source>
</evidence>
<dbReference type="InterPro" id="IPR004888">
    <property type="entry name" value="Glycoside_hydrolase_63"/>
</dbReference>
<feature type="domain" description="Mannosylglycerate hydrolase MGH1-like glycoside hydrolase" evidence="4">
    <location>
        <begin position="39"/>
        <end position="440"/>
    </location>
</feature>
<dbReference type="InterPro" id="IPR012341">
    <property type="entry name" value="6hp_glycosidase-like_sf"/>
</dbReference>
<protein>
    <recommendedName>
        <fullName evidence="4">Mannosylglycerate hydrolase MGH1-like glycoside hydrolase domain-containing protein</fullName>
    </recommendedName>
</protein>
<keyword evidence="3" id="KW-0326">Glycosidase</keyword>
<evidence type="ECO:0000313" key="5">
    <source>
        <dbReference type="EMBL" id="EID54825.1"/>
    </source>
</evidence>
<evidence type="ECO:0000313" key="6">
    <source>
        <dbReference type="Proteomes" id="UP000004691"/>
    </source>
</evidence>
<organism evidence="5 6">
    <name type="scientific">Saccharomonospora xinjiangensis XJ-54</name>
    <dbReference type="NCBI Taxonomy" id="882086"/>
    <lineage>
        <taxon>Bacteria</taxon>
        <taxon>Bacillati</taxon>
        <taxon>Actinomycetota</taxon>
        <taxon>Actinomycetes</taxon>
        <taxon>Pseudonocardiales</taxon>
        <taxon>Pseudonocardiaceae</taxon>
        <taxon>Saccharomonospora</taxon>
    </lineage>
</organism>
<dbReference type="HOGENOM" id="CLU_015270_1_0_11"/>
<dbReference type="STRING" id="882086.SacxiDRAFT_2605"/>
<comment type="similarity">
    <text evidence="1">Belongs to the glycosyl hydrolase 63 family.</text>
</comment>
<dbReference type="PANTHER" id="PTHR10412">
    <property type="entry name" value="MANNOSYL-OLIGOSACCHARIDE GLUCOSIDASE"/>
    <property type="match status" value="1"/>
</dbReference>
<keyword evidence="6" id="KW-1185">Reference proteome</keyword>
<dbReference type="GO" id="GO:0009311">
    <property type="term" value="P:oligosaccharide metabolic process"/>
    <property type="evidence" value="ECO:0007669"/>
    <property type="project" value="InterPro"/>
</dbReference>
<dbReference type="OrthoDB" id="9781878at2"/>
<dbReference type="GO" id="GO:0006487">
    <property type="term" value="P:protein N-linked glycosylation"/>
    <property type="evidence" value="ECO:0007669"/>
    <property type="project" value="TreeGrafter"/>
</dbReference>
<dbReference type="eggNOG" id="COG1626">
    <property type="taxonomic scope" value="Bacteria"/>
</dbReference>